<accession>A0A8T2IFL5</accession>
<comment type="caution">
    <text evidence="1">The sequence shown here is derived from an EMBL/GenBank/DDBJ whole genome shotgun (WGS) entry which is preliminary data.</text>
</comment>
<organism evidence="1 2">
    <name type="scientific">Hymenochirus boettgeri</name>
    <name type="common">Congo dwarf clawed frog</name>
    <dbReference type="NCBI Taxonomy" id="247094"/>
    <lineage>
        <taxon>Eukaryota</taxon>
        <taxon>Metazoa</taxon>
        <taxon>Chordata</taxon>
        <taxon>Craniata</taxon>
        <taxon>Vertebrata</taxon>
        <taxon>Euteleostomi</taxon>
        <taxon>Amphibia</taxon>
        <taxon>Batrachia</taxon>
        <taxon>Anura</taxon>
        <taxon>Pipoidea</taxon>
        <taxon>Pipidae</taxon>
        <taxon>Pipinae</taxon>
        <taxon>Hymenochirus</taxon>
    </lineage>
</organism>
<keyword evidence="2" id="KW-1185">Reference proteome</keyword>
<evidence type="ECO:0000313" key="1">
    <source>
        <dbReference type="EMBL" id="KAG8429860.1"/>
    </source>
</evidence>
<proteinExistence type="predicted"/>
<protein>
    <submittedName>
        <fullName evidence="1">Uncharacterized protein</fullName>
    </submittedName>
</protein>
<gene>
    <name evidence="1" type="ORF">GDO86_019004</name>
</gene>
<dbReference type="EMBL" id="JAACNH010002294">
    <property type="protein sequence ID" value="KAG8429860.1"/>
    <property type="molecule type" value="Genomic_DNA"/>
</dbReference>
<feature type="non-terminal residue" evidence="1">
    <location>
        <position position="1"/>
    </location>
</feature>
<dbReference type="Proteomes" id="UP000812440">
    <property type="component" value="Unassembled WGS sequence"/>
</dbReference>
<name>A0A8T2IFL5_9PIPI</name>
<dbReference type="AlphaFoldDB" id="A0A8T2IFL5"/>
<evidence type="ECO:0000313" key="2">
    <source>
        <dbReference type="Proteomes" id="UP000812440"/>
    </source>
</evidence>
<sequence>NFLPECDILRPTCPVIIQPVRRPEFHSPGHIVESPTNPLGPCLLYVADFAQALYIPFPPPAIGFLLPPLGFLSMGDPEHFHSNTLLSLAGFNV</sequence>
<reference evidence="1" key="1">
    <citation type="thesis" date="2020" institute="ProQuest LLC" country="789 East Eisenhower Parkway, Ann Arbor, MI, USA">
        <title>Comparative Genomics and Chromosome Evolution.</title>
        <authorList>
            <person name="Mudd A.B."/>
        </authorList>
    </citation>
    <scope>NUCLEOTIDE SEQUENCE</scope>
    <source>
        <strain evidence="1">Female2</strain>
        <tissue evidence="1">Blood</tissue>
    </source>
</reference>